<keyword evidence="3" id="KW-0408">Iron</keyword>
<name>A0A137PBM6_CONC2</name>
<evidence type="ECO:0000256" key="4">
    <source>
        <dbReference type="ARBA" id="ARBA00023014"/>
    </source>
</evidence>
<accession>A0A137PBM6</accession>
<keyword evidence="1" id="KW-0001">2Fe-2S</keyword>
<dbReference type="OrthoDB" id="426882at2759"/>
<dbReference type="Gene3D" id="2.102.10.10">
    <property type="entry name" value="Rieske [2Fe-2S] iron-sulphur domain"/>
    <property type="match status" value="1"/>
</dbReference>
<dbReference type="STRING" id="796925.A0A137PBM6"/>
<comment type="cofactor">
    <cofactor evidence="5">
        <name>[2Fe-2S] cluster</name>
        <dbReference type="ChEBI" id="CHEBI:190135"/>
    </cofactor>
</comment>
<evidence type="ECO:0000313" key="7">
    <source>
        <dbReference type="EMBL" id="KXN72393.1"/>
    </source>
</evidence>
<dbReference type="PANTHER" id="PTHR21496:SF0">
    <property type="entry name" value="RIESKE DOMAIN-CONTAINING PROTEIN"/>
    <property type="match status" value="1"/>
</dbReference>
<evidence type="ECO:0000256" key="5">
    <source>
        <dbReference type="ARBA" id="ARBA00034078"/>
    </source>
</evidence>
<keyword evidence="2" id="KW-0479">Metal-binding</keyword>
<sequence>MPVLVAYCNDGKFYAIDNRCSHMGYPLHVGRVVDIEDFGVCFGKAVKCEAHFWTFSLDNGQCDRTAHQLKTYKVEVENEDVYLLNP</sequence>
<feature type="domain" description="Rieske" evidence="6">
    <location>
        <begin position="1"/>
        <end position="83"/>
    </location>
</feature>
<dbReference type="AlphaFoldDB" id="A0A137PBM6"/>
<organism evidence="7 8">
    <name type="scientific">Conidiobolus coronatus (strain ATCC 28846 / CBS 209.66 / NRRL 28638)</name>
    <name type="common">Delacroixia coronata</name>
    <dbReference type="NCBI Taxonomy" id="796925"/>
    <lineage>
        <taxon>Eukaryota</taxon>
        <taxon>Fungi</taxon>
        <taxon>Fungi incertae sedis</taxon>
        <taxon>Zoopagomycota</taxon>
        <taxon>Entomophthoromycotina</taxon>
        <taxon>Entomophthoromycetes</taxon>
        <taxon>Entomophthorales</taxon>
        <taxon>Ancylistaceae</taxon>
        <taxon>Conidiobolus</taxon>
    </lineage>
</organism>
<dbReference type="EMBL" id="KQ964454">
    <property type="protein sequence ID" value="KXN72393.1"/>
    <property type="molecule type" value="Genomic_DNA"/>
</dbReference>
<evidence type="ECO:0000313" key="8">
    <source>
        <dbReference type="Proteomes" id="UP000070444"/>
    </source>
</evidence>
<gene>
    <name evidence="7" type="ORF">CONCODRAFT_16231</name>
</gene>
<dbReference type="CDD" id="cd03467">
    <property type="entry name" value="Rieske"/>
    <property type="match status" value="1"/>
</dbReference>
<keyword evidence="4" id="KW-0411">Iron-sulfur</keyword>
<evidence type="ECO:0000256" key="3">
    <source>
        <dbReference type="ARBA" id="ARBA00023004"/>
    </source>
</evidence>
<dbReference type="Proteomes" id="UP000070444">
    <property type="component" value="Unassembled WGS sequence"/>
</dbReference>
<dbReference type="PANTHER" id="PTHR21496">
    <property type="entry name" value="FERREDOXIN-RELATED"/>
    <property type="match status" value="1"/>
</dbReference>
<proteinExistence type="predicted"/>
<dbReference type="InterPro" id="IPR036922">
    <property type="entry name" value="Rieske_2Fe-2S_sf"/>
</dbReference>
<keyword evidence="8" id="KW-1185">Reference proteome</keyword>
<dbReference type="Pfam" id="PF00355">
    <property type="entry name" value="Rieske"/>
    <property type="match status" value="1"/>
</dbReference>
<dbReference type="InterPro" id="IPR017941">
    <property type="entry name" value="Rieske_2Fe-2S"/>
</dbReference>
<reference evidence="7 8" key="1">
    <citation type="journal article" date="2015" name="Genome Biol. Evol.">
        <title>Phylogenomic analyses indicate that early fungi evolved digesting cell walls of algal ancestors of land plants.</title>
        <authorList>
            <person name="Chang Y."/>
            <person name="Wang S."/>
            <person name="Sekimoto S."/>
            <person name="Aerts A.L."/>
            <person name="Choi C."/>
            <person name="Clum A."/>
            <person name="LaButti K.M."/>
            <person name="Lindquist E.A."/>
            <person name="Yee Ngan C."/>
            <person name="Ohm R.A."/>
            <person name="Salamov A.A."/>
            <person name="Grigoriev I.V."/>
            <person name="Spatafora J.W."/>
            <person name="Berbee M.L."/>
        </authorList>
    </citation>
    <scope>NUCLEOTIDE SEQUENCE [LARGE SCALE GENOMIC DNA]</scope>
    <source>
        <strain evidence="7 8">NRRL 28638</strain>
    </source>
</reference>
<protein>
    <submittedName>
        <fullName evidence="7">ISP domain-containing protein</fullName>
    </submittedName>
</protein>
<dbReference type="GO" id="GO:0051537">
    <property type="term" value="F:2 iron, 2 sulfur cluster binding"/>
    <property type="evidence" value="ECO:0007669"/>
    <property type="project" value="UniProtKB-KW"/>
</dbReference>
<dbReference type="SUPFAM" id="SSF50022">
    <property type="entry name" value="ISP domain"/>
    <property type="match status" value="1"/>
</dbReference>
<evidence type="ECO:0000259" key="6">
    <source>
        <dbReference type="PROSITE" id="PS51296"/>
    </source>
</evidence>
<dbReference type="GO" id="GO:0046872">
    <property type="term" value="F:metal ion binding"/>
    <property type="evidence" value="ECO:0007669"/>
    <property type="project" value="UniProtKB-KW"/>
</dbReference>
<dbReference type="OMA" id="HACPHRA"/>
<evidence type="ECO:0000256" key="1">
    <source>
        <dbReference type="ARBA" id="ARBA00022714"/>
    </source>
</evidence>
<dbReference type="PROSITE" id="PS51296">
    <property type="entry name" value="RIESKE"/>
    <property type="match status" value="1"/>
</dbReference>
<evidence type="ECO:0000256" key="2">
    <source>
        <dbReference type="ARBA" id="ARBA00022723"/>
    </source>
</evidence>